<feature type="compositionally biased region" description="Basic and acidic residues" evidence="1">
    <location>
        <begin position="286"/>
        <end position="298"/>
    </location>
</feature>
<name>A0A2S6AHV9_9NOCA</name>
<reference evidence="2 3" key="1">
    <citation type="submission" date="2018-02" db="EMBL/GenBank/DDBJ databases">
        <title>8 Nocardia nova and 1 Nocardia cyriacigeorgica strain used for evolution to TMP-SMX.</title>
        <authorList>
            <person name="Mehta H."/>
            <person name="Weng J."/>
            <person name="Shamoo Y."/>
        </authorList>
    </citation>
    <scope>NUCLEOTIDE SEQUENCE [LARGE SCALE GENOMIC DNA]</scope>
    <source>
        <strain evidence="2 3">MDA3139</strain>
    </source>
</reference>
<evidence type="ECO:0008006" key="4">
    <source>
        <dbReference type="Google" id="ProtNLM"/>
    </source>
</evidence>
<organism evidence="2 3">
    <name type="scientific">Nocardia nova</name>
    <dbReference type="NCBI Taxonomy" id="37330"/>
    <lineage>
        <taxon>Bacteria</taxon>
        <taxon>Bacillati</taxon>
        <taxon>Actinomycetota</taxon>
        <taxon>Actinomycetes</taxon>
        <taxon>Mycobacteriales</taxon>
        <taxon>Nocardiaceae</taxon>
        <taxon>Nocardia</taxon>
    </lineage>
</organism>
<dbReference type="AlphaFoldDB" id="A0A2S6AHV9"/>
<proteinExistence type="predicted"/>
<comment type="caution">
    <text evidence="2">The sequence shown here is derived from an EMBL/GenBank/DDBJ whole genome shotgun (WGS) entry which is preliminary data.</text>
</comment>
<dbReference type="InterPro" id="IPR025447">
    <property type="entry name" value="DUF4192"/>
</dbReference>
<gene>
    <name evidence="2" type="ORF">C5E45_28715</name>
</gene>
<dbReference type="EMBL" id="PSZC01000027">
    <property type="protein sequence ID" value="PPJ34817.1"/>
    <property type="molecule type" value="Genomic_DNA"/>
</dbReference>
<feature type="region of interest" description="Disordered" evidence="1">
    <location>
        <begin position="1"/>
        <end position="109"/>
    </location>
</feature>
<feature type="region of interest" description="Disordered" evidence="1">
    <location>
        <begin position="205"/>
        <end position="298"/>
    </location>
</feature>
<feature type="compositionally biased region" description="Acidic residues" evidence="1">
    <location>
        <begin position="88"/>
        <end position="98"/>
    </location>
</feature>
<dbReference type="OrthoDB" id="3264463at2"/>
<evidence type="ECO:0000313" key="2">
    <source>
        <dbReference type="EMBL" id="PPJ34817.1"/>
    </source>
</evidence>
<sequence>MTTHTDPNRPGTDRPDAVRTPSPSNTAARPDAASPEADTIRTVTDPGSPPLPESAVREGTSGREGSSATAGHARKVAEASAATKAGQDAEDAEDDAATDSECGTASPPTSRCIAARANRICRSQVGVIRTAGGTSGAGPTADREPVPLRCGIIRRNGPVAAPRDACAGTRCVALRECVGSQYGCGDSMGPKRRVRCEADQVLRPRADIHGSDSGDEEYGAAHHPDDMVDAGGRTAKPLPSHSGTPPAPEESAEDAPIAGPGSTPPGPDGLASEAEPGVSGPGDGGKSGDRVEDAAGHHPGAEGVEQLWTATALAMNEPAEFIAAVPALLGFRPQRSLVACLLLRSQKYPGAVYLGAVARHDLDVAGCGAWVRLAGQLAAICGQEQAVGVVTLIVDDRATAPRPGRAGRRAARHRDLVRVLDGALQSQDVLLAEAWAVGEITPGADWWSVLDPDSAGTQADPAASPVALAQVLDGRPIRGSRTELTAAVAEDMPLRVEVDAVIGSAAEAARLRFRRALRAGEPRSYSRAALDMVLWQISTVESGDELDPRELADLAVAVRDTAVRDSLFAVALGAHAAAAEALWSRACRGLTGPDRAELATLFGYSAYTRGDGPLAGVAFEAALQADPAHRIARLLDAALRTGMRPGDVRKLAVSGRDIAAGLGVDLVIADPGKPPSEAESR</sequence>
<dbReference type="Pfam" id="PF13830">
    <property type="entry name" value="DUF4192"/>
    <property type="match status" value="1"/>
</dbReference>
<dbReference type="RefSeq" id="WP_104378088.1">
    <property type="nucleotide sequence ID" value="NZ_PSZC01000027.1"/>
</dbReference>
<accession>A0A2S6AHV9</accession>
<evidence type="ECO:0000313" key="3">
    <source>
        <dbReference type="Proteomes" id="UP000239874"/>
    </source>
</evidence>
<dbReference type="Proteomes" id="UP000239874">
    <property type="component" value="Unassembled WGS sequence"/>
</dbReference>
<protein>
    <recommendedName>
        <fullName evidence="4">DUF4192 domain-containing protein</fullName>
    </recommendedName>
</protein>
<evidence type="ECO:0000256" key="1">
    <source>
        <dbReference type="SAM" id="MobiDB-lite"/>
    </source>
</evidence>